<keyword evidence="2" id="KW-1185">Reference proteome</keyword>
<evidence type="ECO:0000313" key="1">
    <source>
        <dbReference type="EMBL" id="MFC6022246.1"/>
    </source>
</evidence>
<dbReference type="EMBL" id="JBHSPR010000059">
    <property type="protein sequence ID" value="MFC6022246.1"/>
    <property type="molecule type" value="Genomic_DNA"/>
</dbReference>
<accession>A0ABW1KLS6</accession>
<dbReference type="Proteomes" id="UP001596203">
    <property type="component" value="Unassembled WGS sequence"/>
</dbReference>
<proteinExistence type="predicted"/>
<name>A0ABW1KLS6_9ACTN</name>
<evidence type="ECO:0008006" key="3">
    <source>
        <dbReference type="Google" id="ProtNLM"/>
    </source>
</evidence>
<comment type="caution">
    <text evidence="1">The sequence shown here is derived from an EMBL/GenBank/DDBJ whole genome shotgun (WGS) entry which is preliminary data.</text>
</comment>
<protein>
    <recommendedName>
        <fullName evidence="3">Transcriptional regulator</fullName>
    </recommendedName>
</protein>
<reference evidence="2" key="1">
    <citation type="journal article" date="2019" name="Int. J. Syst. Evol. Microbiol.">
        <title>The Global Catalogue of Microorganisms (GCM) 10K type strain sequencing project: providing services to taxonomists for standard genome sequencing and annotation.</title>
        <authorList>
            <consortium name="The Broad Institute Genomics Platform"/>
            <consortium name="The Broad Institute Genome Sequencing Center for Infectious Disease"/>
            <person name="Wu L."/>
            <person name="Ma J."/>
        </authorList>
    </citation>
    <scope>NUCLEOTIDE SEQUENCE [LARGE SCALE GENOMIC DNA]</scope>
    <source>
        <strain evidence="2">ZS-35-S2</strain>
    </source>
</reference>
<organism evidence="1 2">
    <name type="scientific">Plantactinospora solaniradicis</name>
    <dbReference type="NCBI Taxonomy" id="1723736"/>
    <lineage>
        <taxon>Bacteria</taxon>
        <taxon>Bacillati</taxon>
        <taxon>Actinomycetota</taxon>
        <taxon>Actinomycetes</taxon>
        <taxon>Micromonosporales</taxon>
        <taxon>Micromonosporaceae</taxon>
        <taxon>Plantactinospora</taxon>
    </lineage>
</organism>
<gene>
    <name evidence="1" type="ORF">ACFP2T_39580</name>
</gene>
<sequence>MDALPPTTQPNNRLRALLADAGWGADALARRINAAGTRDGRVIHVKTPYKWLSRGEVPHGDIPDLVVGLLSRALDTDLTYEDVWGVEPRRPPAALPADHEMDLPWTGTGLLSTLGDLVPTRRTFIALTGAALTGPAWAALQHPAPALVAADGGSVTPPLLTMIDAVVSHAQQLDDQQGGGAHRFVVDQFVAVSRLLRRSAYDVATGRHLAAALAQLGQTAGWMAFDAGDDGRAQRWYLTALRAAHAAEDKGISASILALMSNQAADRGYALDALQLASAAQEAATGTPAAVRSLVAARSSLAHAAAGDLAGFCRMHDDTLELLGTARNEELPTWASYIDRVELDAITGRGMVVLAQHVSVRRQSLLEQAMELLHARAHTDPSAPPQRSALRHGAWLVCRS</sequence>
<evidence type="ECO:0000313" key="2">
    <source>
        <dbReference type="Proteomes" id="UP001596203"/>
    </source>
</evidence>